<organism evidence="1 2">
    <name type="scientific">Dermacentor silvarum</name>
    <name type="common">Tick</name>
    <dbReference type="NCBI Taxonomy" id="543639"/>
    <lineage>
        <taxon>Eukaryota</taxon>
        <taxon>Metazoa</taxon>
        <taxon>Ecdysozoa</taxon>
        <taxon>Arthropoda</taxon>
        <taxon>Chelicerata</taxon>
        <taxon>Arachnida</taxon>
        <taxon>Acari</taxon>
        <taxon>Parasitiformes</taxon>
        <taxon>Ixodida</taxon>
        <taxon>Ixodoidea</taxon>
        <taxon>Ixodidae</taxon>
        <taxon>Rhipicephalinae</taxon>
        <taxon>Dermacentor</taxon>
    </lineage>
</organism>
<accession>A0ACB8C691</accession>
<protein>
    <submittedName>
        <fullName evidence="1">Uncharacterized protein</fullName>
    </submittedName>
</protein>
<proteinExistence type="predicted"/>
<gene>
    <name evidence="1" type="ORF">HPB49_025010</name>
</gene>
<sequence length="263" mass="29495">MKVLALVSGGKDSCFNMMKCVESGHEIVALAHLKPKDSDEIDSYMYQSVGHEIVDHYAEAMGLPLFEGDIVGKPYNQASEYKVTEGDEVEDLFKLMTWAKEAVDYEAVSVGAIFSDYQRVRVLNVCDRLGVKMLAYLWHRDQAQLLREMLDCGIHAILIKVAALGLEPHKHLGKTLAEIYDHMISMEKKYGLNVCGEGGEYETATLDCPLFRKRIVVDESEVVIHSDDAFAPVGYLKIKRMHLEDKPGCDKDARATPKVSLPR</sequence>
<dbReference type="EMBL" id="CM023478">
    <property type="protein sequence ID" value="KAH7934340.1"/>
    <property type="molecule type" value="Genomic_DNA"/>
</dbReference>
<name>A0ACB8C691_DERSI</name>
<evidence type="ECO:0000313" key="1">
    <source>
        <dbReference type="EMBL" id="KAH7934340.1"/>
    </source>
</evidence>
<dbReference type="Proteomes" id="UP000821865">
    <property type="component" value="Chromosome 9"/>
</dbReference>
<reference evidence="1" key="1">
    <citation type="submission" date="2020-05" db="EMBL/GenBank/DDBJ databases">
        <title>Large-scale comparative analyses of tick genomes elucidate their genetic diversity and vector capacities.</title>
        <authorList>
            <person name="Jia N."/>
            <person name="Wang J."/>
            <person name="Shi W."/>
            <person name="Du L."/>
            <person name="Sun Y."/>
            <person name="Zhan W."/>
            <person name="Jiang J."/>
            <person name="Wang Q."/>
            <person name="Zhang B."/>
            <person name="Ji P."/>
            <person name="Sakyi L.B."/>
            <person name="Cui X."/>
            <person name="Yuan T."/>
            <person name="Jiang B."/>
            <person name="Yang W."/>
            <person name="Lam T.T.-Y."/>
            <person name="Chang Q."/>
            <person name="Ding S."/>
            <person name="Wang X."/>
            <person name="Zhu J."/>
            <person name="Ruan X."/>
            <person name="Zhao L."/>
            <person name="Wei J."/>
            <person name="Que T."/>
            <person name="Du C."/>
            <person name="Cheng J."/>
            <person name="Dai P."/>
            <person name="Han X."/>
            <person name="Huang E."/>
            <person name="Gao Y."/>
            <person name="Liu J."/>
            <person name="Shao H."/>
            <person name="Ye R."/>
            <person name="Li L."/>
            <person name="Wei W."/>
            <person name="Wang X."/>
            <person name="Wang C."/>
            <person name="Yang T."/>
            <person name="Huo Q."/>
            <person name="Li W."/>
            <person name="Guo W."/>
            <person name="Chen H."/>
            <person name="Zhou L."/>
            <person name="Ni X."/>
            <person name="Tian J."/>
            <person name="Zhou Y."/>
            <person name="Sheng Y."/>
            <person name="Liu T."/>
            <person name="Pan Y."/>
            <person name="Xia L."/>
            <person name="Li J."/>
            <person name="Zhao F."/>
            <person name="Cao W."/>
        </authorList>
    </citation>
    <scope>NUCLEOTIDE SEQUENCE</scope>
    <source>
        <strain evidence="1">Dsil-2018</strain>
    </source>
</reference>
<evidence type="ECO:0000313" key="2">
    <source>
        <dbReference type="Proteomes" id="UP000821865"/>
    </source>
</evidence>
<keyword evidence="2" id="KW-1185">Reference proteome</keyword>
<comment type="caution">
    <text evidence="1">The sequence shown here is derived from an EMBL/GenBank/DDBJ whole genome shotgun (WGS) entry which is preliminary data.</text>
</comment>